<reference evidence="4 5" key="2">
    <citation type="journal article" date="2019" name="PLoS Negl. Trop. Dis.">
        <title>Revisiting the worldwide diversity of Leptospira species in the environment.</title>
        <authorList>
            <person name="Vincent A.T."/>
            <person name="Schiettekatte O."/>
            <person name="Bourhy P."/>
            <person name="Veyrier F.J."/>
            <person name="Picardeau M."/>
        </authorList>
    </citation>
    <scope>NUCLEOTIDE SEQUENCE [LARGE SCALE GENOMIC DNA]</scope>
    <source>
        <strain evidence="2 4">201800280</strain>
        <strain evidence="5">201800281</strain>
    </source>
</reference>
<dbReference type="EMBL" id="RQFM01000022">
    <property type="protein sequence ID" value="TGK85755.1"/>
    <property type="molecule type" value="Genomic_DNA"/>
</dbReference>
<protein>
    <submittedName>
        <fullName evidence="2">DJ-1/PfpI family protein</fullName>
    </submittedName>
</protein>
<comment type="caution">
    <text evidence="2">The sequence shown here is derived from an EMBL/GenBank/DDBJ whole genome shotgun (WGS) entry which is preliminary data.</text>
</comment>
<dbReference type="PANTHER" id="PTHR48094">
    <property type="entry name" value="PROTEIN/NUCLEIC ACID DEGLYCASE DJ-1-RELATED"/>
    <property type="match status" value="1"/>
</dbReference>
<evidence type="ECO:0000313" key="4">
    <source>
        <dbReference type="Proteomes" id="UP000297394"/>
    </source>
</evidence>
<dbReference type="OrthoDB" id="9800516at2"/>
<dbReference type="SUPFAM" id="SSF52317">
    <property type="entry name" value="Class I glutamine amidotransferase-like"/>
    <property type="match status" value="1"/>
</dbReference>
<dbReference type="Gene3D" id="3.40.50.880">
    <property type="match status" value="1"/>
</dbReference>
<dbReference type="Proteomes" id="UP000297918">
    <property type="component" value="Unassembled WGS sequence"/>
</dbReference>
<keyword evidence="5" id="KW-1185">Reference proteome</keyword>
<dbReference type="InterPro" id="IPR006287">
    <property type="entry name" value="DJ-1"/>
</dbReference>
<dbReference type="PANTHER" id="PTHR48094:SF12">
    <property type="entry name" value="PARKINSON DISEASE PROTEIN 7 HOMOLOG"/>
    <property type="match status" value="1"/>
</dbReference>
<accession>A0A4R9ISY8</accession>
<dbReference type="Pfam" id="PF01965">
    <property type="entry name" value="DJ-1_PfpI"/>
    <property type="match status" value="1"/>
</dbReference>
<dbReference type="InterPro" id="IPR002818">
    <property type="entry name" value="DJ-1/PfpI"/>
</dbReference>
<dbReference type="InterPro" id="IPR050325">
    <property type="entry name" value="Prot/Nucl_acid_deglycase"/>
</dbReference>
<evidence type="ECO:0000313" key="3">
    <source>
        <dbReference type="EMBL" id="TGK94653.1"/>
    </source>
</evidence>
<feature type="domain" description="DJ-1/PfpI" evidence="1">
    <location>
        <begin position="3"/>
        <end position="167"/>
    </location>
</feature>
<evidence type="ECO:0000313" key="5">
    <source>
        <dbReference type="Proteomes" id="UP000297918"/>
    </source>
</evidence>
<dbReference type="Proteomes" id="UP000297394">
    <property type="component" value="Unassembled WGS sequence"/>
</dbReference>
<dbReference type="InterPro" id="IPR029062">
    <property type="entry name" value="Class_I_gatase-like"/>
</dbReference>
<sequence length="189" mass="20612">MAKRVLIPLCPGFEEMEAIILIDVLRRGNVEVVSIGKSKAPILASRKTLHLADKTFSEIVPNEFDAILLPGGLEGTKQLMKDPEISNILKSFQTKSKMIGAICAAPNVLRNLDIISGEDPYTAFPSPDDLAKGKGGKYTGERIVSHNNIHTSIGPGSAFEFALYILEKLEGKEVMEKVKLGLQLPKNEI</sequence>
<dbReference type="RefSeq" id="WP_135747355.1">
    <property type="nucleotide sequence ID" value="NZ_RQFL01000007.1"/>
</dbReference>
<name>A0A4R9ISY8_9LEPT</name>
<gene>
    <name evidence="2" type="ORF">EHQ23_14090</name>
    <name evidence="3" type="ORF">EHQ26_01520</name>
</gene>
<evidence type="ECO:0000259" key="1">
    <source>
        <dbReference type="Pfam" id="PF01965"/>
    </source>
</evidence>
<dbReference type="AlphaFoldDB" id="A0A4R9ISY8"/>
<reference evidence="3" key="1">
    <citation type="submission" date="2018-10" db="EMBL/GenBank/DDBJ databases">
        <authorList>
            <person name="Vincent A.T."/>
            <person name="Schiettekatte O."/>
            <person name="Bourhy P."/>
            <person name="Veyrier F.J."/>
            <person name="Picardeau M."/>
        </authorList>
    </citation>
    <scope>NUCLEOTIDE SEQUENCE</scope>
    <source>
        <strain evidence="3">201800281</strain>
    </source>
</reference>
<dbReference type="CDD" id="cd03135">
    <property type="entry name" value="GATase1_DJ-1"/>
    <property type="match status" value="1"/>
</dbReference>
<dbReference type="NCBIfam" id="TIGR01383">
    <property type="entry name" value="not_thiJ"/>
    <property type="match status" value="1"/>
</dbReference>
<dbReference type="EMBL" id="RQFL01000007">
    <property type="protein sequence ID" value="TGK94653.1"/>
    <property type="molecule type" value="Genomic_DNA"/>
</dbReference>
<dbReference type="GO" id="GO:0005737">
    <property type="term" value="C:cytoplasm"/>
    <property type="evidence" value="ECO:0007669"/>
    <property type="project" value="TreeGrafter"/>
</dbReference>
<proteinExistence type="predicted"/>
<evidence type="ECO:0000313" key="2">
    <source>
        <dbReference type="EMBL" id="TGK85755.1"/>
    </source>
</evidence>
<organism evidence="2 4">
    <name type="scientific">Leptospira bourretii</name>
    <dbReference type="NCBI Taxonomy" id="2484962"/>
    <lineage>
        <taxon>Bacteria</taxon>
        <taxon>Pseudomonadati</taxon>
        <taxon>Spirochaetota</taxon>
        <taxon>Spirochaetia</taxon>
        <taxon>Leptospirales</taxon>
        <taxon>Leptospiraceae</taxon>
        <taxon>Leptospira</taxon>
    </lineage>
</organism>